<name>A0A7S2FR81_9EUKA</name>
<reference evidence="2" key="1">
    <citation type="submission" date="2021-01" db="EMBL/GenBank/DDBJ databases">
        <authorList>
            <person name="Corre E."/>
            <person name="Pelletier E."/>
            <person name="Niang G."/>
            <person name="Scheremetjew M."/>
            <person name="Finn R."/>
            <person name="Kale V."/>
            <person name="Holt S."/>
            <person name="Cochrane G."/>
            <person name="Meng A."/>
            <person name="Brown T."/>
            <person name="Cohen L."/>
        </authorList>
    </citation>
    <scope>NUCLEOTIDE SEQUENCE</scope>
    <source>
        <strain evidence="2">UTEX LB 985</strain>
    </source>
</reference>
<organism evidence="2">
    <name type="scientific">Haptolina brevifila</name>
    <dbReference type="NCBI Taxonomy" id="156173"/>
    <lineage>
        <taxon>Eukaryota</taxon>
        <taxon>Haptista</taxon>
        <taxon>Haptophyta</taxon>
        <taxon>Prymnesiophyceae</taxon>
        <taxon>Prymnesiales</taxon>
        <taxon>Prymnesiaceae</taxon>
        <taxon>Haptolina</taxon>
    </lineage>
</organism>
<feature type="compositionally biased region" description="Basic and acidic residues" evidence="1">
    <location>
        <begin position="56"/>
        <end position="71"/>
    </location>
</feature>
<evidence type="ECO:0000256" key="1">
    <source>
        <dbReference type="SAM" id="MobiDB-lite"/>
    </source>
</evidence>
<dbReference type="AlphaFoldDB" id="A0A7S2FR81"/>
<dbReference type="EMBL" id="HBGU01009040">
    <property type="protein sequence ID" value="CAD9410073.1"/>
    <property type="molecule type" value="Transcribed_RNA"/>
</dbReference>
<gene>
    <name evidence="2" type="ORF">CBRE1094_LOCUS4963</name>
</gene>
<protein>
    <submittedName>
        <fullName evidence="2">Uncharacterized protein</fullName>
    </submittedName>
</protein>
<sequence>MDQISGCLQTMHAQAMAMNSELKTRETQLDKLVDTAVNQNSEIKKHIKDTASVGGREAKRIARGGQDKSGSEETLSVLGEVVAGERSLGSASMKVAAVSSRMAAFKAMSGT</sequence>
<evidence type="ECO:0000313" key="2">
    <source>
        <dbReference type="EMBL" id="CAD9410073.1"/>
    </source>
</evidence>
<proteinExistence type="predicted"/>
<dbReference type="CDD" id="cd15841">
    <property type="entry name" value="SNARE_Qc"/>
    <property type="match status" value="1"/>
</dbReference>
<dbReference type="Gene3D" id="1.20.5.110">
    <property type="match status" value="1"/>
</dbReference>
<feature type="region of interest" description="Disordered" evidence="1">
    <location>
        <begin position="50"/>
        <end position="72"/>
    </location>
</feature>
<accession>A0A7S2FR81</accession>